<dbReference type="Proteomes" id="UP000017836">
    <property type="component" value="Unassembled WGS sequence"/>
</dbReference>
<keyword evidence="2" id="KW-1185">Reference proteome</keyword>
<proteinExistence type="predicted"/>
<name>U5CTX0_AMBTC</name>
<accession>U5CTX0</accession>
<sequence length="165" mass="18435">MSRAAFHSLESVSLLLYGGVGLAFHSQWKRVYYIRNSNPTIMEWIGLDTRHSDDLPGFTKDSNTGGRSLNQEEILSKPLNRLVHYQRKVSLAPLSTIPISGLGNGNKERPYYSLMNCCTQPTLGDPDRSTETKLDPTINGTKVCFLIDSSPYPRFAYHNLAIITG</sequence>
<evidence type="ECO:0000313" key="2">
    <source>
        <dbReference type="Proteomes" id="UP000017836"/>
    </source>
</evidence>
<dbReference type="AlphaFoldDB" id="U5CTX0"/>
<protein>
    <submittedName>
        <fullName evidence="1">Uncharacterized protein</fullName>
    </submittedName>
</protein>
<evidence type="ECO:0000313" key="1">
    <source>
        <dbReference type="EMBL" id="ERM93383.1"/>
    </source>
</evidence>
<reference evidence="2" key="1">
    <citation type="journal article" date="2013" name="Science">
        <title>The Amborella genome and the evolution of flowering plants.</title>
        <authorList>
            <consortium name="Amborella Genome Project"/>
        </authorList>
    </citation>
    <scope>NUCLEOTIDE SEQUENCE [LARGE SCALE GENOMIC DNA]</scope>
</reference>
<organism evidence="1 2">
    <name type="scientific">Amborella trichopoda</name>
    <dbReference type="NCBI Taxonomy" id="13333"/>
    <lineage>
        <taxon>Eukaryota</taxon>
        <taxon>Viridiplantae</taxon>
        <taxon>Streptophyta</taxon>
        <taxon>Embryophyta</taxon>
        <taxon>Tracheophyta</taxon>
        <taxon>Spermatophyta</taxon>
        <taxon>Magnoliopsida</taxon>
        <taxon>Amborellales</taxon>
        <taxon>Amborellaceae</taxon>
        <taxon>Amborella</taxon>
    </lineage>
</organism>
<gene>
    <name evidence="1" type="ORF">AMTR_s05676p00005180</name>
</gene>
<dbReference type="Gramene" id="ERM93383">
    <property type="protein sequence ID" value="ERM93383"/>
    <property type="gene ID" value="AMTR_s05676p00005180"/>
</dbReference>
<dbReference type="HOGENOM" id="CLU_1613057_0_0_1"/>
<dbReference type="EMBL" id="KI397798">
    <property type="protein sequence ID" value="ERM93383.1"/>
    <property type="molecule type" value="Genomic_DNA"/>
</dbReference>